<dbReference type="Pfam" id="PF02518">
    <property type="entry name" value="HATPase_c"/>
    <property type="match status" value="1"/>
</dbReference>
<dbReference type="InterPro" id="IPR003594">
    <property type="entry name" value="HATPase_dom"/>
</dbReference>
<feature type="compositionally biased region" description="Basic and acidic residues" evidence="9">
    <location>
        <begin position="411"/>
        <end position="420"/>
    </location>
</feature>
<dbReference type="SMART" id="SM00387">
    <property type="entry name" value="HATPase_c"/>
    <property type="match status" value="1"/>
</dbReference>
<dbReference type="InterPro" id="IPR001789">
    <property type="entry name" value="Sig_transdc_resp-reg_receiver"/>
</dbReference>
<evidence type="ECO:0000313" key="12">
    <source>
        <dbReference type="EMBL" id="THJ46306.1"/>
    </source>
</evidence>
<keyword evidence="4 8" id="KW-0597">Phosphoprotein</keyword>
<dbReference type="SUPFAM" id="SSF55874">
    <property type="entry name" value="ATPase domain of HSP90 chaperone/DNA topoisomerase II/histidine kinase"/>
    <property type="match status" value="1"/>
</dbReference>
<dbReference type="InterPro" id="IPR000014">
    <property type="entry name" value="PAS"/>
</dbReference>
<dbReference type="CDD" id="cd00156">
    <property type="entry name" value="REC"/>
    <property type="match status" value="1"/>
</dbReference>
<feature type="domain" description="Response regulatory" evidence="11">
    <location>
        <begin position="450"/>
        <end position="567"/>
    </location>
</feature>
<dbReference type="PRINTS" id="PR00344">
    <property type="entry name" value="BCTRLSENSOR"/>
</dbReference>
<sequence>MGPRTLLDALTDLAVVVGADGHVTDLGAAARAFLGDRIPRDPHLRDLLEVVDPAFRAALGEAVTAALAQSGQWRGSVGLVDPTGATVPHHVTIRRDPDGGLVLLARDTTDQRAREIAENDSRAKDELIARLGHELRTPLNAMLGFAQLLELEPLTPDLHDDVERIITGGRHMQALIDDVLDLARLRAGRGDINKGPVNVLDIVQGVVELVEPLAAQRSIRRVIDPAVPLIADADRRRLWQVLLNLVGNALKYGREGGSVRVGIVPITGSRIRIEVEDDGAGLSPRAIDRLFRPFERLGAEHSGIEGSGLGLALSHALVTAMGGVLTVASRYGVGSVFAIVLDAVDMRFEDPDSDDDGFGDHLSGSGYHEAGYGRAGYGDAGHGRAHYAENGHERAGRSQSGYGQSGYGEAGNERARRDGAVEGAYGGRPAGVSGGGNGAAGRRAAPGGLRVVHVSGDPAVRAAVAGMLAESLAADPVTVPRAALAVDAVRRARPAFILLDHDLPDATASELLAQLAADPTAAAIPAFVLTEDTDPHERAILRRAGAVDILALPLEPASLVAAATALTAAVTAHR</sequence>
<dbReference type="SUPFAM" id="SSF52172">
    <property type="entry name" value="CheY-like"/>
    <property type="match status" value="1"/>
</dbReference>
<organism evidence="12 13">
    <name type="scientific">Candidatus Frankia alpina</name>
    <dbReference type="NCBI Taxonomy" id="2699483"/>
    <lineage>
        <taxon>Bacteria</taxon>
        <taxon>Bacillati</taxon>
        <taxon>Actinomycetota</taxon>
        <taxon>Actinomycetes</taxon>
        <taxon>Frankiales</taxon>
        <taxon>Frankiaceae</taxon>
        <taxon>Frankia</taxon>
    </lineage>
</organism>
<dbReference type="SMART" id="SM00448">
    <property type="entry name" value="REC"/>
    <property type="match status" value="1"/>
</dbReference>
<dbReference type="EMBL" id="SSXH01000688">
    <property type="protein sequence ID" value="THJ46306.1"/>
    <property type="molecule type" value="Genomic_DNA"/>
</dbReference>
<dbReference type="InterPro" id="IPR036097">
    <property type="entry name" value="HisK_dim/P_sf"/>
</dbReference>
<dbReference type="CDD" id="cd00082">
    <property type="entry name" value="HisKA"/>
    <property type="match status" value="1"/>
</dbReference>
<feature type="region of interest" description="Disordered" evidence="9">
    <location>
        <begin position="383"/>
        <end position="442"/>
    </location>
</feature>
<evidence type="ECO:0000256" key="4">
    <source>
        <dbReference type="ARBA" id="ARBA00022553"/>
    </source>
</evidence>
<dbReference type="GO" id="GO:0000155">
    <property type="term" value="F:phosphorelay sensor kinase activity"/>
    <property type="evidence" value="ECO:0007669"/>
    <property type="project" value="InterPro"/>
</dbReference>
<evidence type="ECO:0000259" key="10">
    <source>
        <dbReference type="PROSITE" id="PS50109"/>
    </source>
</evidence>
<dbReference type="InterPro" id="IPR003661">
    <property type="entry name" value="HisK_dim/P_dom"/>
</dbReference>
<dbReference type="PROSITE" id="PS50109">
    <property type="entry name" value="HIS_KIN"/>
    <property type="match status" value="1"/>
</dbReference>
<dbReference type="SUPFAM" id="SSF47384">
    <property type="entry name" value="Homodimeric domain of signal transducing histidine kinase"/>
    <property type="match status" value="1"/>
</dbReference>
<reference evidence="12 13" key="1">
    <citation type="submission" date="2019-04" db="EMBL/GenBank/DDBJ databases">
        <title>Draft genome sequences for three unisolated Alnus-infective Frankia Sp+ strains, AgTrS, AiOr and AvVan, the first sequenced Frankia strains able to sporulate in-planta.</title>
        <authorList>
            <person name="Bethencourt L."/>
            <person name="Vautrin F."/>
            <person name="Taib N."/>
            <person name="Dubost A."/>
            <person name="Castro-Garcia L."/>
            <person name="Imbaud O."/>
            <person name="Abrouk D."/>
            <person name="Fournier P."/>
            <person name="Briolay J."/>
            <person name="Nguyen A."/>
            <person name="Normand P."/>
            <person name="Fernandez M.P."/>
            <person name="Brochier-Armanet C."/>
            <person name="Herrera-Belaroussi A."/>
        </authorList>
    </citation>
    <scope>NUCLEOTIDE SEQUENCE [LARGE SCALE GENOMIC DNA]</scope>
    <source>
        <strain evidence="12 13">AvVan</strain>
    </source>
</reference>
<dbReference type="Gene3D" id="3.30.450.20">
    <property type="entry name" value="PAS domain"/>
    <property type="match status" value="1"/>
</dbReference>
<evidence type="ECO:0000256" key="3">
    <source>
        <dbReference type="ARBA" id="ARBA00012438"/>
    </source>
</evidence>
<evidence type="ECO:0000256" key="6">
    <source>
        <dbReference type="ARBA" id="ARBA00022777"/>
    </source>
</evidence>
<evidence type="ECO:0000256" key="7">
    <source>
        <dbReference type="ARBA" id="ARBA00023012"/>
    </source>
</evidence>
<keyword evidence="7" id="KW-0902">Two-component regulatory system</keyword>
<proteinExistence type="predicted"/>
<gene>
    <name evidence="12" type="ORF">E7Y31_19690</name>
</gene>
<dbReference type="SUPFAM" id="SSF55785">
    <property type="entry name" value="PYP-like sensor domain (PAS domain)"/>
    <property type="match status" value="1"/>
</dbReference>
<dbReference type="InterPro" id="IPR005467">
    <property type="entry name" value="His_kinase_dom"/>
</dbReference>
<evidence type="ECO:0000256" key="8">
    <source>
        <dbReference type="PROSITE-ProRule" id="PRU00169"/>
    </source>
</evidence>
<name>A0A4S5CST1_9ACTN</name>
<evidence type="ECO:0000256" key="5">
    <source>
        <dbReference type="ARBA" id="ARBA00022679"/>
    </source>
</evidence>
<dbReference type="InterPro" id="IPR036890">
    <property type="entry name" value="HATPase_C_sf"/>
</dbReference>
<dbReference type="EC" id="2.7.13.3" evidence="3"/>
<feature type="modified residue" description="4-aspartylphosphate" evidence="8">
    <location>
        <position position="500"/>
    </location>
</feature>
<dbReference type="Gene3D" id="3.30.565.10">
    <property type="entry name" value="Histidine kinase-like ATPase, C-terminal domain"/>
    <property type="match status" value="1"/>
</dbReference>
<keyword evidence="13" id="KW-1185">Reference proteome</keyword>
<dbReference type="RefSeq" id="WP_136449322.1">
    <property type="nucleotide sequence ID" value="NZ_SSXH01000688.1"/>
</dbReference>
<dbReference type="AlphaFoldDB" id="A0A4S5CST1"/>
<dbReference type="PANTHER" id="PTHR43047">
    <property type="entry name" value="TWO-COMPONENT HISTIDINE PROTEIN KINASE"/>
    <property type="match status" value="1"/>
</dbReference>
<dbReference type="PANTHER" id="PTHR43047:SF72">
    <property type="entry name" value="OSMOSENSING HISTIDINE PROTEIN KINASE SLN1"/>
    <property type="match status" value="1"/>
</dbReference>
<feature type="compositionally biased region" description="Gly residues" evidence="9">
    <location>
        <begin position="424"/>
        <end position="439"/>
    </location>
</feature>
<keyword evidence="6" id="KW-0418">Kinase</keyword>
<dbReference type="OrthoDB" id="340764at2"/>
<feature type="compositionally biased region" description="Basic and acidic residues" evidence="9">
    <location>
        <begin position="386"/>
        <end position="396"/>
    </location>
</feature>
<dbReference type="Pfam" id="PF00512">
    <property type="entry name" value="HisKA"/>
    <property type="match status" value="1"/>
</dbReference>
<dbReference type="InterPro" id="IPR035965">
    <property type="entry name" value="PAS-like_dom_sf"/>
</dbReference>
<evidence type="ECO:0000256" key="9">
    <source>
        <dbReference type="SAM" id="MobiDB-lite"/>
    </source>
</evidence>
<dbReference type="InterPro" id="IPR011006">
    <property type="entry name" value="CheY-like_superfamily"/>
</dbReference>
<dbReference type="PROSITE" id="PS50110">
    <property type="entry name" value="RESPONSE_REGULATORY"/>
    <property type="match status" value="1"/>
</dbReference>
<evidence type="ECO:0000256" key="2">
    <source>
        <dbReference type="ARBA" id="ARBA00004236"/>
    </source>
</evidence>
<feature type="domain" description="Histidine kinase" evidence="10">
    <location>
        <begin position="130"/>
        <end position="345"/>
    </location>
</feature>
<evidence type="ECO:0000256" key="1">
    <source>
        <dbReference type="ARBA" id="ARBA00000085"/>
    </source>
</evidence>
<dbReference type="Proteomes" id="UP000305282">
    <property type="component" value="Unassembled WGS sequence"/>
</dbReference>
<evidence type="ECO:0000259" key="11">
    <source>
        <dbReference type="PROSITE" id="PS50110"/>
    </source>
</evidence>
<comment type="subcellular location">
    <subcellularLocation>
        <location evidence="2">Cell membrane</location>
    </subcellularLocation>
</comment>
<dbReference type="GO" id="GO:0005886">
    <property type="term" value="C:plasma membrane"/>
    <property type="evidence" value="ECO:0007669"/>
    <property type="project" value="UniProtKB-SubCell"/>
</dbReference>
<dbReference type="SMART" id="SM00388">
    <property type="entry name" value="HisKA"/>
    <property type="match status" value="1"/>
</dbReference>
<dbReference type="GO" id="GO:0009927">
    <property type="term" value="F:histidine phosphotransfer kinase activity"/>
    <property type="evidence" value="ECO:0007669"/>
    <property type="project" value="TreeGrafter"/>
</dbReference>
<protein>
    <recommendedName>
        <fullName evidence="3">histidine kinase</fullName>
        <ecNumber evidence="3">2.7.13.3</ecNumber>
    </recommendedName>
</protein>
<comment type="caution">
    <text evidence="12">The sequence shown here is derived from an EMBL/GenBank/DDBJ whole genome shotgun (WGS) entry which is preliminary data.</text>
</comment>
<dbReference type="InterPro" id="IPR004358">
    <property type="entry name" value="Sig_transdc_His_kin-like_C"/>
</dbReference>
<dbReference type="Gene3D" id="1.10.287.130">
    <property type="match status" value="1"/>
</dbReference>
<accession>A0A4S5CST1</accession>
<keyword evidence="5" id="KW-0808">Transferase</keyword>
<evidence type="ECO:0000313" key="13">
    <source>
        <dbReference type="Proteomes" id="UP000305282"/>
    </source>
</evidence>
<dbReference type="CDD" id="cd00130">
    <property type="entry name" value="PAS"/>
    <property type="match status" value="1"/>
</dbReference>
<comment type="catalytic activity">
    <reaction evidence="1">
        <text>ATP + protein L-histidine = ADP + protein N-phospho-L-histidine.</text>
        <dbReference type="EC" id="2.7.13.3"/>
    </reaction>
</comment>
<dbReference type="Gene3D" id="3.40.50.2300">
    <property type="match status" value="1"/>
</dbReference>